<accession>A0A7S1B439</accession>
<sequence length="404" mass="46873">MLFSRPINQEIPNQLRQPFTRPNKNLNIQKTSIYIYEVTKYLLTDSKKNIHRLLPKTFKHNRQLDDTSQSTTLTIHTSKTRNGKTHYTKALPQQLHAASPFVLQQNQKTKTKNSTLYPQLSNYLKNNLNSNPRRNVLQILPFPQSDTSRKTNLTNLDPDKKEEKIKKTLVTPPHAYLPDLLKNMEQLQSQKTNFWNILLPKINCGLHILSSEINYETTASKEKIRHHTPVSTSNFSYHLETVVSHRNRSHSTTHTNIMSKTTENSLVILEIRTPQIITDLFHYSTVYISLLSKSLYSHQPLNRCYQKSSKTPPILRTYPFSLTQRSIQLHNIKNRQILTTNYALNKVIEHSSTIKQEEIPKLPLNSDFAILSLPLILLKKSPQIKHFITPTIRPNPMHKKSVTK</sequence>
<organism evidence="1">
    <name type="scientific">Corethron hystrix</name>
    <dbReference type="NCBI Taxonomy" id="216773"/>
    <lineage>
        <taxon>Eukaryota</taxon>
        <taxon>Sar</taxon>
        <taxon>Stramenopiles</taxon>
        <taxon>Ochrophyta</taxon>
        <taxon>Bacillariophyta</taxon>
        <taxon>Coscinodiscophyceae</taxon>
        <taxon>Corethrophycidae</taxon>
        <taxon>Corethrales</taxon>
        <taxon>Corethraceae</taxon>
        <taxon>Corethron</taxon>
    </lineage>
</organism>
<name>A0A7S1B439_9STRA</name>
<dbReference type="EMBL" id="HBFR01001890">
    <property type="protein sequence ID" value="CAD8874034.1"/>
    <property type="molecule type" value="Transcribed_RNA"/>
</dbReference>
<proteinExistence type="predicted"/>
<reference evidence="1" key="1">
    <citation type="submission" date="2021-01" db="EMBL/GenBank/DDBJ databases">
        <authorList>
            <person name="Corre E."/>
            <person name="Pelletier E."/>
            <person name="Niang G."/>
            <person name="Scheremetjew M."/>
            <person name="Finn R."/>
            <person name="Kale V."/>
            <person name="Holt S."/>
            <person name="Cochrane G."/>
            <person name="Meng A."/>
            <person name="Brown T."/>
            <person name="Cohen L."/>
        </authorList>
    </citation>
    <scope>NUCLEOTIDE SEQUENCE</scope>
    <source>
        <strain evidence="1">308</strain>
    </source>
</reference>
<evidence type="ECO:0000313" key="1">
    <source>
        <dbReference type="EMBL" id="CAD8874034.1"/>
    </source>
</evidence>
<dbReference type="AlphaFoldDB" id="A0A7S1B439"/>
<gene>
    <name evidence="1" type="ORF">CHYS00102_LOCUS1197</name>
</gene>
<protein>
    <submittedName>
        <fullName evidence="1">Uncharacterized protein</fullName>
    </submittedName>
</protein>